<dbReference type="PaxDb" id="39947-A0A0N7KQZ4"/>
<keyword evidence="2" id="KW-1185">Reference proteome</keyword>
<reference evidence="2" key="1">
    <citation type="journal article" date="2005" name="Nature">
        <title>The map-based sequence of the rice genome.</title>
        <authorList>
            <consortium name="International rice genome sequencing project (IRGSP)"/>
            <person name="Matsumoto T."/>
            <person name="Wu J."/>
            <person name="Kanamori H."/>
            <person name="Katayose Y."/>
            <person name="Fujisawa M."/>
            <person name="Namiki N."/>
            <person name="Mizuno H."/>
            <person name="Yamamoto K."/>
            <person name="Antonio B.A."/>
            <person name="Baba T."/>
            <person name="Sakata K."/>
            <person name="Nagamura Y."/>
            <person name="Aoki H."/>
            <person name="Arikawa K."/>
            <person name="Arita K."/>
            <person name="Bito T."/>
            <person name="Chiden Y."/>
            <person name="Fujitsuka N."/>
            <person name="Fukunaka R."/>
            <person name="Hamada M."/>
            <person name="Harada C."/>
            <person name="Hayashi A."/>
            <person name="Hijishita S."/>
            <person name="Honda M."/>
            <person name="Hosokawa S."/>
            <person name="Ichikawa Y."/>
            <person name="Idonuma A."/>
            <person name="Iijima M."/>
            <person name="Ikeda M."/>
            <person name="Ikeno M."/>
            <person name="Ito K."/>
            <person name="Ito S."/>
            <person name="Ito T."/>
            <person name="Ito Y."/>
            <person name="Ito Y."/>
            <person name="Iwabuchi A."/>
            <person name="Kamiya K."/>
            <person name="Karasawa W."/>
            <person name="Kurita K."/>
            <person name="Katagiri S."/>
            <person name="Kikuta A."/>
            <person name="Kobayashi H."/>
            <person name="Kobayashi N."/>
            <person name="Machita K."/>
            <person name="Maehara T."/>
            <person name="Masukawa M."/>
            <person name="Mizubayashi T."/>
            <person name="Mukai Y."/>
            <person name="Nagasaki H."/>
            <person name="Nagata Y."/>
            <person name="Naito S."/>
            <person name="Nakashima M."/>
            <person name="Nakama Y."/>
            <person name="Nakamichi Y."/>
            <person name="Nakamura M."/>
            <person name="Meguro A."/>
            <person name="Negishi M."/>
            <person name="Ohta I."/>
            <person name="Ohta T."/>
            <person name="Okamoto M."/>
            <person name="Ono N."/>
            <person name="Saji S."/>
            <person name="Sakaguchi M."/>
            <person name="Sakai K."/>
            <person name="Shibata M."/>
            <person name="Shimokawa T."/>
            <person name="Song J."/>
            <person name="Takazaki Y."/>
            <person name="Terasawa K."/>
            <person name="Tsugane M."/>
            <person name="Tsuji K."/>
            <person name="Ueda S."/>
            <person name="Waki K."/>
            <person name="Yamagata H."/>
            <person name="Yamamoto M."/>
            <person name="Yamamoto S."/>
            <person name="Yamane H."/>
            <person name="Yoshiki S."/>
            <person name="Yoshihara R."/>
            <person name="Yukawa K."/>
            <person name="Zhong H."/>
            <person name="Yano M."/>
            <person name="Yuan Q."/>
            <person name="Ouyang S."/>
            <person name="Liu J."/>
            <person name="Jones K.M."/>
            <person name="Gansberger K."/>
            <person name="Moffat K."/>
            <person name="Hill J."/>
            <person name="Bera J."/>
            <person name="Fadrosh D."/>
            <person name="Jin S."/>
            <person name="Johri S."/>
            <person name="Kim M."/>
            <person name="Overton L."/>
            <person name="Reardon M."/>
            <person name="Tsitrin T."/>
            <person name="Vuong H."/>
            <person name="Weaver B."/>
            <person name="Ciecko A."/>
            <person name="Tallon L."/>
            <person name="Jackson J."/>
            <person name="Pai G."/>
            <person name="Aken S.V."/>
            <person name="Utterback T."/>
            <person name="Reidmuller S."/>
            <person name="Feldblyum T."/>
            <person name="Hsiao J."/>
            <person name="Zismann V."/>
            <person name="Iobst S."/>
            <person name="de Vazeille A.R."/>
            <person name="Buell C.R."/>
            <person name="Ying K."/>
            <person name="Li Y."/>
            <person name="Lu T."/>
            <person name="Huang Y."/>
            <person name="Zhao Q."/>
            <person name="Feng Q."/>
            <person name="Zhang L."/>
            <person name="Zhu J."/>
            <person name="Weng Q."/>
            <person name="Mu J."/>
            <person name="Lu Y."/>
            <person name="Fan D."/>
            <person name="Liu Y."/>
            <person name="Guan J."/>
            <person name="Zhang Y."/>
            <person name="Yu S."/>
            <person name="Liu X."/>
            <person name="Zhang Y."/>
            <person name="Hong G."/>
            <person name="Han B."/>
            <person name="Choisne N."/>
            <person name="Demange N."/>
            <person name="Orjeda G."/>
            <person name="Samain S."/>
            <person name="Cattolico L."/>
            <person name="Pelletier E."/>
            <person name="Couloux A."/>
            <person name="Segurens B."/>
            <person name="Wincker P."/>
            <person name="D'Hont A."/>
            <person name="Scarpelli C."/>
            <person name="Weissenbach J."/>
            <person name="Salanoubat M."/>
            <person name="Quetier F."/>
            <person name="Yu Y."/>
            <person name="Kim H.R."/>
            <person name="Rambo T."/>
            <person name="Currie J."/>
            <person name="Collura K."/>
            <person name="Luo M."/>
            <person name="Yang T."/>
            <person name="Ammiraju J.S.S."/>
            <person name="Engler F."/>
            <person name="Soderlund C."/>
            <person name="Wing R.A."/>
            <person name="Palmer L.E."/>
            <person name="de la Bastide M."/>
            <person name="Spiegel L."/>
            <person name="Nascimento L."/>
            <person name="Zutavern T."/>
            <person name="O'Shaughnessy A."/>
            <person name="Dike S."/>
            <person name="Dedhia N."/>
            <person name="Preston R."/>
            <person name="Balija V."/>
            <person name="McCombie W.R."/>
            <person name="Chow T."/>
            <person name="Chen H."/>
            <person name="Chung M."/>
            <person name="Chen C."/>
            <person name="Shaw J."/>
            <person name="Wu H."/>
            <person name="Hsiao K."/>
            <person name="Chao Y."/>
            <person name="Chu M."/>
            <person name="Cheng C."/>
            <person name="Hour A."/>
            <person name="Lee P."/>
            <person name="Lin S."/>
            <person name="Lin Y."/>
            <person name="Liou J."/>
            <person name="Liu S."/>
            <person name="Hsing Y."/>
            <person name="Raghuvanshi S."/>
            <person name="Mohanty A."/>
            <person name="Bharti A.K."/>
            <person name="Gaur A."/>
            <person name="Gupta V."/>
            <person name="Kumar D."/>
            <person name="Ravi V."/>
            <person name="Vij S."/>
            <person name="Kapur A."/>
            <person name="Khurana P."/>
            <person name="Khurana P."/>
            <person name="Khurana J.P."/>
            <person name="Tyagi A.K."/>
            <person name="Gaikwad K."/>
            <person name="Singh A."/>
            <person name="Dalal V."/>
            <person name="Srivastava S."/>
            <person name="Dixit A."/>
            <person name="Pal A.K."/>
            <person name="Ghazi I.A."/>
            <person name="Yadav M."/>
            <person name="Pandit A."/>
            <person name="Bhargava A."/>
            <person name="Sureshbabu K."/>
            <person name="Batra K."/>
            <person name="Sharma T.R."/>
            <person name="Mohapatra T."/>
            <person name="Singh N.K."/>
            <person name="Messing J."/>
            <person name="Nelson A.B."/>
            <person name="Fuks G."/>
            <person name="Kavchok S."/>
            <person name="Keizer G."/>
            <person name="Linton E."/>
            <person name="Llaca V."/>
            <person name="Song R."/>
            <person name="Tanyolac B."/>
            <person name="Young S."/>
            <person name="Ho-Il K."/>
            <person name="Hahn J.H."/>
            <person name="Sangsakoo G."/>
            <person name="Vanavichit A."/>
            <person name="de Mattos Luiz.A.T."/>
            <person name="Zimmer P.D."/>
            <person name="Malone G."/>
            <person name="Dellagostin O."/>
            <person name="de Oliveira A.C."/>
            <person name="Bevan M."/>
            <person name="Bancroft I."/>
            <person name="Minx P."/>
            <person name="Cordum H."/>
            <person name="Wilson R."/>
            <person name="Cheng Z."/>
            <person name="Jin W."/>
            <person name="Jiang J."/>
            <person name="Leong S.A."/>
            <person name="Iwama H."/>
            <person name="Gojobori T."/>
            <person name="Itoh T."/>
            <person name="Niimura Y."/>
            <person name="Fujii Y."/>
            <person name="Habara T."/>
            <person name="Sakai H."/>
            <person name="Sato Y."/>
            <person name="Wilson G."/>
            <person name="Kumar K."/>
            <person name="McCouch S."/>
            <person name="Juretic N."/>
            <person name="Hoen D."/>
            <person name="Wright S."/>
            <person name="Bruskiewich R."/>
            <person name="Bureau T."/>
            <person name="Miyao A."/>
            <person name="Hirochika H."/>
            <person name="Nishikawa T."/>
            <person name="Kadowaki K."/>
            <person name="Sugiura M."/>
            <person name="Burr B."/>
            <person name="Sasaki T."/>
        </authorList>
    </citation>
    <scope>NUCLEOTIDE SEQUENCE [LARGE SCALE GENOMIC DNA]</scope>
    <source>
        <strain evidence="2">cv. Nipponbare</strain>
    </source>
</reference>
<dbReference type="Proteomes" id="UP000059680">
    <property type="component" value="Chromosome 9"/>
</dbReference>
<proteinExistence type="predicted"/>
<sequence>MWLVEFTPERPQLVQTVLGFTPFRCTVMFSLWKAITVVSNLVTQFYACKLYMNGILQET</sequence>
<accession>A0A0N7KQZ4</accession>
<organism evidence="1 2">
    <name type="scientific">Oryza sativa subsp. japonica</name>
    <name type="common">Rice</name>
    <dbReference type="NCBI Taxonomy" id="39947"/>
    <lineage>
        <taxon>Eukaryota</taxon>
        <taxon>Viridiplantae</taxon>
        <taxon>Streptophyta</taxon>
        <taxon>Embryophyta</taxon>
        <taxon>Tracheophyta</taxon>
        <taxon>Spermatophyta</taxon>
        <taxon>Magnoliopsida</taxon>
        <taxon>Liliopsida</taxon>
        <taxon>Poales</taxon>
        <taxon>Poaceae</taxon>
        <taxon>BOP clade</taxon>
        <taxon>Oryzoideae</taxon>
        <taxon>Oryzeae</taxon>
        <taxon>Oryzinae</taxon>
        <taxon>Oryza</taxon>
        <taxon>Oryza sativa</taxon>
    </lineage>
</organism>
<name>A0A0N7KQZ4_ORYSJ</name>
<protein>
    <submittedName>
        <fullName evidence="1">Os09g0473800 protein</fullName>
    </submittedName>
</protein>
<dbReference type="Gramene" id="Os09t0473800-01">
    <property type="protein sequence ID" value="Os09t0473800-01"/>
    <property type="gene ID" value="Os09g0473800"/>
</dbReference>
<dbReference type="STRING" id="39947.A0A0N7KQZ4"/>
<dbReference type="InParanoid" id="A0A0N7KQZ4"/>
<reference evidence="1 2" key="3">
    <citation type="journal article" date="2013" name="Rice">
        <title>Improvement of the Oryza sativa Nipponbare reference genome using next generation sequence and optical map data.</title>
        <authorList>
            <person name="Kawahara Y."/>
            <person name="de la Bastide M."/>
            <person name="Hamilton J.P."/>
            <person name="Kanamori H."/>
            <person name="McCombie W.R."/>
            <person name="Ouyang S."/>
            <person name="Schwartz D.C."/>
            <person name="Tanaka T."/>
            <person name="Wu J."/>
            <person name="Zhou S."/>
            <person name="Childs K.L."/>
            <person name="Davidson R.M."/>
            <person name="Lin H."/>
            <person name="Quesada-Ocampo L."/>
            <person name="Vaillancourt B."/>
            <person name="Sakai H."/>
            <person name="Lee S.S."/>
            <person name="Kim J."/>
            <person name="Numa H."/>
            <person name="Itoh T."/>
            <person name="Buell C.R."/>
            <person name="Matsumoto T."/>
        </authorList>
    </citation>
    <scope>NUCLEOTIDE SEQUENCE [LARGE SCALE GENOMIC DNA]</scope>
    <source>
        <strain evidence="2">cv. Nipponbare</strain>
    </source>
</reference>
<dbReference type="EMBL" id="AP014965">
    <property type="protein sequence ID" value="BAT08586.1"/>
    <property type="molecule type" value="Genomic_DNA"/>
</dbReference>
<evidence type="ECO:0000313" key="2">
    <source>
        <dbReference type="Proteomes" id="UP000059680"/>
    </source>
</evidence>
<gene>
    <name evidence="1" type="ordered locus">Os09g0473800</name>
    <name evidence="1" type="ORF">OSNPB_090473800</name>
</gene>
<evidence type="ECO:0000313" key="1">
    <source>
        <dbReference type="EMBL" id="BAT08586.1"/>
    </source>
</evidence>
<reference evidence="1 2" key="2">
    <citation type="journal article" date="2013" name="Plant Cell Physiol.">
        <title>Rice Annotation Project Database (RAP-DB): an integrative and interactive database for rice genomics.</title>
        <authorList>
            <person name="Sakai H."/>
            <person name="Lee S.S."/>
            <person name="Tanaka T."/>
            <person name="Numa H."/>
            <person name="Kim J."/>
            <person name="Kawahara Y."/>
            <person name="Wakimoto H."/>
            <person name="Yang C.C."/>
            <person name="Iwamoto M."/>
            <person name="Abe T."/>
            <person name="Yamada Y."/>
            <person name="Muto A."/>
            <person name="Inokuchi H."/>
            <person name="Ikemura T."/>
            <person name="Matsumoto T."/>
            <person name="Sasaki T."/>
            <person name="Itoh T."/>
        </authorList>
    </citation>
    <scope>NUCLEOTIDE SEQUENCE [LARGE SCALE GENOMIC DNA]</scope>
    <source>
        <strain evidence="2">cv. Nipponbare</strain>
    </source>
</reference>
<dbReference type="AlphaFoldDB" id="A0A0N7KQZ4"/>